<organism evidence="2">
    <name type="scientific">uncultured Rubrobacteraceae bacterium</name>
    <dbReference type="NCBI Taxonomy" id="349277"/>
    <lineage>
        <taxon>Bacteria</taxon>
        <taxon>Bacillati</taxon>
        <taxon>Actinomycetota</taxon>
        <taxon>Rubrobacteria</taxon>
        <taxon>Rubrobacterales</taxon>
        <taxon>Rubrobacteraceae</taxon>
        <taxon>environmental samples</taxon>
    </lineage>
</organism>
<keyword evidence="1" id="KW-0472">Membrane</keyword>
<feature type="transmembrane region" description="Helical" evidence="1">
    <location>
        <begin position="76"/>
        <end position="97"/>
    </location>
</feature>
<keyword evidence="1" id="KW-0812">Transmembrane</keyword>
<accession>A0A6J4R9B6</accession>
<feature type="transmembrane region" description="Helical" evidence="1">
    <location>
        <begin position="44"/>
        <end position="64"/>
    </location>
</feature>
<evidence type="ECO:0000313" key="2">
    <source>
        <dbReference type="EMBL" id="CAA9467768.1"/>
    </source>
</evidence>
<feature type="transmembrane region" description="Helical" evidence="1">
    <location>
        <begin position="20"/>
        <end position="38"/>
    </location>
</feature>
<keyword evidence="1" id="KW-1133">Transmembrane helix</keyword>
<proteinExistence type="predicted"/>
<feature type="transmembrane region" description="Helical" evidence="1">
    <location>
        <begin position="149"/>
        <end position="173"/>
    </location>
</feature>
<name>A0A6J4R9B6_9ACTN</name>
<gene>
    <name evidence="2" type="ORF">AVDCRST_MAG05-233</name>
</gene>
<feature type="transmembrane region" description="Helical" evidence="1">
    <location>
        <begin position="117"/>
        <end position="137"/>
    </location>
</feature>
<dbReference type="AlphaFoldDB" id="A0A6J4R9B6"/>
<sequence>MTGRDTIGLRRLLPRTRRSWAVAVLGVLTFFALDLLALRGSDLALDLLIFLSGMLAGLVAARLATYPFRRRVGSSGIGRTVGLFAGLASVFVIIFGGTALAGIPPYPTAEGGDVGNLIYGLALGFLVGVPGGLVPAGTEQPRPSTAPDLRVAAVILTTVAGLFGLLFMLFLLLEFALVPLIRTLAG</sequence>
<evidence type="ECO:0000256" key="1">
    <source>
        <dbReference type="SAM" id="Phobius"/>
    </source>
</evidence>
<reference evidence="2" key="1">
    <citation type="submission" date="2020-02" db="EMBL/GenBank/DDBJ databases">
        <authorList>
            <person name="Meier V. D."/>
        </authorList>
    </citation>
    <scope>NUCLEOTIDE SEQUENCE</scope>
    <source>
        <strain evidence="2">AVDCRST_MAG05</strain>
    </source>
</reference>
<protein>
    <submittedName>
        <fullName evidence="2">Uncharacterized protein</fullName>
    </submittedName>
</protein>
<dbReference type="EMBL" id="CADCVM010000032">
    <property type="protein sequence ID" value="CAA9467768.1"/>
    <property type="molecule type" value="Genomic_DNA"/>
</dbReference>